<dbReference type="Proteomes" id="UP000051977">
    <property type="component" value="Unassembled WGS sequence"/>
</dbReference>
<gene>
    <name evidence="11" type="ORF">FD12_GL002564</name>
</gene>
<organism evidence="11 12">
    <name type="scientific">Lentilactobacillus rapi DSM 19907 = JCM 15042</name>
    <dbReference type="NCBI Taxonomy" id="1423795"/>
    <lineage>
        <taxon>Bacteria</taxon>
        <taxon>Bacillati</taxon>
        <taxon>Bacillota</taxon>
        <taxon>Bacilli</taxon>
        <taxon>Lactobacillales</taxon>
        <taxon>Lactobacillaceae</taxon>
        <taxon>Lentilactobacillus</taxon>
    </lineage>
</organism>
<evidence type="ECO:0000256" key="2">
    <source>
        <dbReference type="ARBA" id="ARBA00004948"/>
    </source>
</evidence>
<evidence type="ECO:0000256" key="8">
    <source>
        <dbReference type="ARBA" id="ARBA00048337"/>
    </source>
</evidence>
<dbReference type="InterPro" id="IPR027574">
    <property type="entry name" value="Thiaminase_II"/>
</dbReference>
<dbReference type="InterPro" id="IPR050967">
    <property type="entry name" value="Thiamine_Salvage_TenA"/>
</dbReference>
<name>A0ABR5PGQ9_9LACO</name>
<comment type="subunit">
    <text evidence="4">Homotetramer.</text>
</comment>
<dbReference type="Pfam" id="PF03070">
    <property type="entry name" value="TENA_THI-4"/>
    <property type="match status" value="1"/>
</dbReference>
<evidence type="ECO:0000313" key="12">
    <source>
        <dbReference type="Proteomes" id="UP000051977"/>
    </source>
</evidence>
<dbReference type="CDD" id="cd19364">
    <property type="entry name" value="TenA_C_BsTenA-like"/>
    <property type="match status" value="1"/>
</dbReference>
<dbReference type="PANTHER" id="PTHR43198">
    <property type="entry name" value="BIFUNCTIONAL TH2 PROTEIN"/>
    <property type="match status" value="1"/>
</dbReference>
<comment type="function">
    <text evidence="9">Catalyzes an amino-pyrimidine hydrolysis reaction at the C5' of the pyrimidine moiety of thiamine compounds, a reaction that is part of a thiamine salvage pathway.</text>
</comment>
<evidence type="ECO:0000313" key="11">
    <source>
        <dbReference type="EMBL" id="KRL18508.1"/>
    </source>
</evidence>
<comment type="caution">
    <text evidence="11">The sequence shown here is derived from an EMBL/GenBank/DDBJ whole genome shotgun (WGS) entry which is preliminary data.</text>
</comment>
<evidence type="ECO:0000256" key="9">
    <source>
        <dbReference type="RuleBase" id="RU363093"/>
    </source>
</evidence>
<sequence length="233" mass="27195">MTVKIRQLKGVIVTMPTITDQMKQQAEPLWQASFNHPFIKELSTGQLPMEEFRYYLKQDRYYLQNFSTLHGKIADQIKDQSIKKFLYAGATGLNDSEKDVRTEFFQQLAITPAEIRQTPMAPNAYNYVSHMYHELYVGSPRRACAALLPCYWLYNDLGKQLINNGSPVKIYQEFIETYDSPEFTEATNTMISIVDQLGESAEPDEQKAMVTAFVRSSYYELHFWEMAYEEQKW</sequence>
<comment type="similarity">
    <text evidence="3 9">Belongs to the TenA family.</text>
</comment>
<evidence type="ECO:0000256" key="4">
    <source>
        <dbReference type="ARBA" id="ARBA00011881"/>
    </source>
</evidence>
<dbReference type="PANTHER" id="PTHR43198:SF2">
    <property type="entry name" value="SI:CH1073-67J19.1-RELATED"/>
    <property type="match status" value="1"/>
</dbReference>
<dbReference type="InterPro" id="IPR016084">
    <property type="entry name" value="Haem_Oase-like_multi-hlx"/>
</dbReference>
<dbReference type="InterPro" id="IPR004305">
    <property type="entry name" value="Thiaminase-2/PQQC"/>
</dbReference>
<accession>A0ABR5PGQ9</accession>
<evidence type="ECO:0000259" key="10">
    <source>
        <dbReference type="Pfam" id="PF03070"/>
    </source>
</evidence>
<reference evidence="11 12" key="1">
    <citation type="journal article" date="2015" name="Genome Announc.">
        <title>Expanding the biotechnology potential of lactobacilli through comparative genomics of 213 strains and associated genera.</title>
        <authorList>
            <person name="Sun Z."/>
            <person name="Harris H.M."/>
            <person name="McCann A."/>
            <person name="Guo C."/>
            <person name="Argimon S."/>
            <person name="Zhang W."/>
            <person name="Yang X."/>
            <person name="Jeffery I.B."/>
            <person name="Cooney J.C."/>
            <person name="Kagawa T.F."/>
            <person name="Liu W."/>
            <person name="Song Y."/>
            <person name="Salvetti E."/>
            <person name="Wrobel A."/>
            <person name="Rasinkangas P."/>
            <person name="Parkhill J."/>
            <person name="Rea M.C."/>
            <person name="O'Sullivan O."/>
            <person name="Ritari J."/>
            <person name="Douillard F.P."/>
            <person name="Paul Ross R."/>
            <person name="Yang R."/>
            <person name="Briner A.E."/>
            <person name="Felis G.E."/>
            <person name="de Vos W.M."/>
            <person name="Barrangou R."/>
            <person name="Klaenhammer T.R."/>
            <person name="Caufield P.W."/>
            <person name="Cui Y."/>
            <person name="Zhang H."/>
            <person name="O'Toole P.W."/>
        </authorList>
    </citation>
    <scope>NUCLEOTIDE SEQUENCE [LARGE SCALE GENOMIC DNA]</scope>
    <source>
        <strain evidence="11 12">DSM 19907</strain>
    </source>
</reference>
<proteinExistence type="inferred from homology"/>
<comment type="catalytic activity">
    <reaction evidence="8 9">
        <text>thiamine + H2O = 5-(2-hydroxyethyl)-4-methylthiazole + 4-amino-5-hydroxymethyl-2-methylpyrimidine + H(+)</text>
        <dbReference type="Rhea" id="RHEA:17509"/>
        <dbReference type="ChEBI" id="CHEBI:15377"/>
        <dbReference type="ChEBI" id="CHEBI:15378"/>
        <dbReference type="ChEBI" id="CHEBI:16892"/>
        <dbReference type="ChEBI" id="CHEBI:17957"/>
        <dbReference type="ChEBI" id="CHEBI:18385"/>
        <dbReference type="EC" id="3.5.99.2"/>
    </reaction>
</comment>
<dbReference type="EMBL" id="AZEI01000005">
    <property type="protein sequence ID" value="KRL18508.1"/>
    <property type="molecule type" value="Genomic_DNA"/>
</dbReference>
<feature type="domain" description="Thiaminase-2/PQQC" evidence="10">
    <location>
        <begin position="24"/>
        <end position="229"/>
    </location>
</feature>
<dbReference type="Gene3D" id="1.20.910.10">
    <property type="entry name" value="Heme oxygenase-like"/>
    <property type="match status" value="1"/>
</dbReference>
<evidence type="ECO:0000256" key="1">
    <source>
        <dbReference type="ARBA" id="ARBA00001881"/>
    </source>
</evidence>
<protein>
    <recommendedName>
        <fullName evidence="6 9">Aminopyrimidine aminohydrolase</fullName>
        <ecNumber evidence="5 9">3.5.99.2</ecNumber>
    </recommendedName>
</protein>
<comment type="pathway">
    <text evidence="2 9">Cofactor biosynthesis; thiamine diphosphate biosynthesis.</text>
</comment>
<dbReference type="EC" id="3.5.99.2" evidence="5 9"/>
<evidence type="ECO:0000256" key="6">
    <source>
        <dbReference type="ARBA" id="ARBA00013647"/>
    </source>
</evidence>
<keyword evidence="7 9" id="KW-0784">Thiamine biosynthesis</keyword>
<keyword evidence="9" id="KW-0378">Hydrolase</keyword>
<evidence type="ECO:0000256" key="7">
    <source>
        <dbReference type="ARBA" id="ARBA00022977"/>
    </source>
</evidence>
<dbReference type="NCBIfam" id="TIGR04306">
    <property type="entry name" value="salvage_TenA"/>
    <property type="match status" value="1"/>
</dbReference>
<comment type="catalytic activity">
    <reaction evidence="1 9">
        <text>4-amino-5-aminomethyl-2-methylpyrimidine + H2O = 4-amino-5-hydroxymethyl-2-methylpyrimidine + NH4(+)</text>
        <dbReference type="Rhea" id="RHEA:31799"/>
        <dbReference type="ChEBI" id="CHEBI:15377"/>
        <dbReference type="ChEBI" id="CHEBI:16892"/>
        <dbReference type="ChEBI" id="CHEBI:28938"/>
        <dbReference type="ChEBI" id="CHEBI:63416"/>
        <dbReference type="EC" id="3.5.99.2"/>
    </reaction>
</comment>
<dbReference type="SUPFAM" id="SSF48613">
    <property type="entry name" value="Heme oxygenase-like"/>
    <property type="match status" value="1"/>
</dbReference>
<evidence type="ECO:0000256" key="3">
    <source>
        <dbReference type="ARBA" id="ARBA00010264"/>
    </source>
</evidence>
<keyword evidence="12" id="KW-1185">Reference proteome</keyword>
<evidence type="ECO:0000256" key="5">
    <source>
        <dbReference type="ARBA" id="ARBA00012684"/>
    </source>
</evidence>